<accession>A0A4Y7TL47</accession>
<evidence type="ECO:0008006" key="3">
    <source>
        <dbReference type="Google" id="ProtNLM"/>
    </source>
</evidence>
<gene>
    <name evidence="1" type="ORF">FA13DRAFT_1812198</name>
</gene>
<dbReference type="EMBL" id="QPFP01000010">
    <property type="protein sequence ID" value="TEB34262.1"/>
    <property type="molecule type" value="Genomic_DNA"/>
</dbReference>
<keyword evidence="2" id="KW-1185">Reference proteome</keyword>
<sequence>MSAKLAYQKAPVNIPDIPFEIWCSILRFATCVPDTLEELSMERYTGRNWRERRYQEALVTKRYVVRVCRAWNELATPFLYEHIQIRRFRDLEAMLEPLARLFTGRGSDTALTYGHLTRRLDISLPRGEGVHWRGGNYVLKLFKLTPNLVTVRADYHAFEWIMSRSPLTEAILPNLERVDFAESFQNPITPLASQYLALLRSHPNLRRFDFMFARLVHDIPALQLPPPATQRWPAVREIDFFPAHLATLTAIFLPGSFPNLGKAVVLCHSRTLVNFGMCLRAHGRHLRNVSLVYDDSMTDRAGDRSLSTWYDAEAILEVLKESCPALEELSFSAAGAQIPLAAGDGRASATIETVTTLGVEIGTKYFQFSKKICKEFFTSALSWTRRKQLPNLRTIRLTSEFNLLHVQRCHAKRLDDFLQECRLAGIVVQDSFHTPLNSCQSQASGSGPGSNSP</sequence>
<name>A0A4Y7TL47_COPMI</name>
<dbReference type="OrthoDB" id="3232644at2759"/>
<dbReference type="AlphaFoldDB" id="A0A4Y7TL47"/>
<dbReference type="Proteomes" id="UP000298030">
    <property type="component" value="Unassembled WGS sequence"/>
</dbReference>
<proteinExistence type="predicted"/>
<evidence type="ECO:0000313" key="2">
    <source>
        <dbReference type="Proteomes" id="UP000298030"/>
    </source>
</evidence>
<evidence type="ECO:0000313" key="1">
    <source>
        <dbReference type="EMBL" id="TEB34262.1"/>
    </source>
</evidence>
<organism evidence="1 2">
    <name type="scientific">Coprinellus micaceus</name>
    <name type="common">Glistening ink-cap mushroom</name>
    <name type="synonym">Coprinus micaceus</name>
    <dbReference type="NCBI Taxonomy" id="71717"/>
    <lineage>
        <taxon>Eukaryota</taxon>
        <taxon>Fungi</taxon>
        <taxon>Dikarya</taxon>
        <taxon>Basidiomycota</taxon>
        <taxon>Agaricomycotina</taxon>
        <taxon>Agaricomycetes</taxon>
        <taxon>Agaricomycetidae</taxon>
        <taxon>Agaricales</taxon>
        <taxon>Agaricineae</taxon>
        <taxon>Psathyrellaceae</taxon>
        <taxon>Coprinellus</taxon>
    </lineage>
</organism>
<protein>
    <recommendedName>
        <fullName evidence="3">F-box domain-containing protein</fullName>
    </recommendedName>
</protein>
<reference evidence="1 2" key="1">
    <citation type="journal article" date="2019" name="Nat. Ecol. Evol.">
        <title>Megaphylogeny resolves global patterns of mushroom evolution.</title>
        <authorList>
            <person name="Varga T."/>
            <person name="Krizsan K."/>
            <person name="Foldi C."/>
            <person name="Dima B."/>
            <person name="Sanchez-Garcia M."/>
            <person name="Sanchez-Ramirez S."/>
            <person name="Szollosi G.J."/>
            <person name="Szarkandi J.G."/>
            <person name="Papp V."/>
            <person name="Albert L."/>
            <person name="Andreopoulos W."/>
            <person name="Angelini C."/>
            <person name="Antonin V."/>
            <person name="Barry K.W."/>
            <person name="Bougher N.L."/>
            <person name="Buchanan P."/>
            <person name="Buyck B."/>
            <person name="Bense V."/>
            <person name="Catcheside P."/>
            <person name="Chovatia M."/>
            <person name="Cooper J."/>
            <person name="Damon W."/>
            <person name="Desjardin D."/>
            <person name="Finy P."/>
            <person name="Geml J."/>
            <person name="Haridas S."/>
            <person name="Hughes K."/>
            <person name="Justo A."/>
            <person name="Karasinski D."/>
            <person name="Kautmanova I."/>
            <person name="Kiss B."/>
            <person name="Kocsube S."/>
            <person name="Kotiranta H."/>
            <person name="LaButti K.M."/>
            <person name="Lechner B.E."/>
            <person name="Liimatainen K."/>
            <person name="Lipzen A."/>
            <person name="Lukacs Z."/>
            <person name="Mihaltcheva S."/>
            <person name="Morgado L.N."/>
            <person name="Niskanen T."/>
            <person name="Noordeloos M.E."/>
            <person name="Ohm R.A."/>
            <person name="Ortiz-Santana B."/>
            <person name="Ovrebo C."/>
            <person name="Racz N."/>
            <person name="Riley R."/>
            <person name="Savchenko A."/>
            <person name="Shiryaev A."/>
            <person name="Soop K."/>
            <person name="Spirin V."/>
            <person name="Szebenyi C."/>
            <person name="Tomsovsky M."/>
            <person name="Tulloss R.E."/>
            <person name="Uehling J."/>
            <person name="Grigoriev I.V."/>
            <person name="Vagvolgyi C."/>
            <person name="Papp T."/>
            <person name="Martin F.M."/>
            <person name="Miettinen O."/>
            <person name="Hibbett D.S."/>
            <person name="Nagy L.G."/>
        </authorList>
    </citation>
    <scope>NUCLEOTIDE SEQUENCE [LARGE SCALE GENOMIC DNA]</scope>
    <source>
        <strain evidence="1 2">FP101781</strain>
    </source>
</reference>
<comment type="caution">
    <text evidence="1">The sequence shown here is derived from an EMBL/GenBank/DDBJ whole genome shotgun (WGS) entry which is preliminary data.</text>
</comment>